<accession>A0AAV9XV26</accession>
<keyword evidence="1" id="KW-0175">Coiled coil</keyword>
<organism evidence="3 4">
    <name type="scientific">Cryptosporidium xiaoi</name>
    <dbReference type="NCBI Taxonomy" id="659607"/>
    <lineage>
        <taxon>Eukaryota</taxon>
        <taxon>Sar</taxon>
        <taxon>Alveolata</taxon>
        <taxon>Apicomplexa</taxon>
        <taxon>Conoidasida</taxon>
        <taxon>Coccidia</taxon>
        <taxon>Eucoccidiorida</taxon>
        <taxon>Eimeriorina</taxon>
        <taxon>Cryptosporidiidae</taxon>
        <taxon>Cryptosporidium</taxon>
    </lineage>
</organism>
<dbReference type="SUPFAM" id="SSF50969">
    <property type="entry name" value="YVTN repeat-like/Quinoprotein amine dehydrogenase"/>
    <property type="match status" value="1"/>
</dbReference>
<name>A0AAV9XV26_9CRYT</name>
<dbReference type="AlphaFoldDB" id="A0AAV9XV26"/>
<feature type="coiled-coil region" evidence="1">
    <location>
        <begin position="563"/>
        <end position="615"/>
    </location>
</feature>
<gene>
    <name evidence="3" type="ORF">RS030_4692</name>
</gene>
<proteinExistence type="predicted"/>
<dbReference type="EMBL" id="JAWDEY010000032">
    <property type="protein sequence ID" value="KAK6588452.1"/>
    <property type="molecule type" value="Genomic_DNA"/>
</dbReference>
<comment type="caution">
    <text evidence="3">The sequence shown here is derived from an EMBL/GenBank/DDBJ whole genome shotgun (WGS) entry which is preliminary data.</text>
</comment>
<evidence type="ECO:0000256" key="1">
    <source>
        <dbReference type="SAM" id="Coils"/>
    </source>
</evidence>
<feature type="region of interest" description="Disordered" evidence="2">
    <location>
        <begin position="657"/>
        <end position="679"/>
    </location>
</feature>
<sequence length="876" mass="98478">MTLLNLPKRQWCPIRDSSVSFEMTYPQNVSLVQTVSTLQCNREYIVHMFSEIPRVILLESGTHCYEELNNNSNCSSKLAGLGMENFSLSQTSNNIVYTTGNDISMVNIQSDKVSTLVKGEFRWKNVLFNPVDDRFFVAWSENSVYIWNRSAYEFNLIQAENQNSMISKPSQSHSVGFSSFIRVYYASGVNITRCNFVGDYIVVFTKNGLYDIVSVNLSPGEYFRNFGTKSVLGKNSLLLDVIVFPNIKSNEGSGIVDKVCISTLSVNNDIYKVELLSLPIDVEKDCTSTQSIGIHISEENKCISQHIANFISPFWDDYIAIHIFNQIVIFSMSNDFSINGVYLFPSRILETAAFRPPRNISWMDIGVEVDKKKIAVKQPIEVFVSNIFGGLESIIVPSYQADSGNTTEDPGVLNDATSNHKTANIAESKNDVTDDYYSALISSSCLKVDKNHTPNDNKFQCSNNRSDILSSLFGTLNLCEREIENNKQKPQSYLNGVIESNPNDLKDKNELLAKDIKVILQDFVHGLKDSLLEIVNEKISPIEESIKEIKSLISEISGINDGNKNTLNSIKELKSLVNEHNNKITKKLDTSDSKVDKILKEFKSINEKLNKINKNTDNKNTDNKNGTSIEEFTRVIADSFETLTNVVSDLQSTMSRFESHMSTSSSNNSSSDNNKVTDKSENNEIEAQIEDALNQKQYDRAFAIAISADQTSITSQSEKGYFHNEECWVLNLSQKFDPCIWLDNEPLPISYPVILGICKILSDTVPYLIISLKNLSGTAQQNGISDLKMRILWIKETIHCFEPFTDALTPNDIIQILNEISETINKCINLINTFSEGTQHSSNVPVCFVDGSILSDITSILRQIRRITRNITSNLK</sequence>
<evidence type="ECO:0000313" key="3">
    <source>
        <dbReference type="EMBL" id="KAK6588452.1"/>
    </source>
</evidence>
<feature type="compositionally biased region" description="Low complexity" evidence="2">
    <location>
        <begin position="662"/>
        <end position="674"/>
    </location>
</feature>
<evidence type="ECO:0000313" key="4">
    <source>
        <dbReference type="Proteomes" id="UP001311799"/>
    </source>
</evidence>
<protein>
    <submittedName>
        <fullName evidence="3">Coiled coil</fullName>
    </submittedName>
</protein>
<evidence type="ECO:0000256" key="2">
    <source>
        <dbReference type="SAM" id="MobiDB-lite"/>
    </source>
</evidence>
<keyword evidence="4" id="KW-1185">Reference proteome</keyword>
<reference evidence="3 4" key="1">
    <citation type="submission" date="2023-10" db="EMBL/GenBank/DDBJ databases">
        <title>Comparative genomics analysis reveals potential genetic determinants of host preference in Cryptosporidium xiaoi.</title>
        <authorList>
            <person name="Xiao L."/>
            <person name="Li J."/>
        </authorList>
    </citation>
    <scope>NUCLEOTIDE SEQUENCE [LARGE SCALE GENOMIC DNA]</scope>
    <source>
        <strain evidence="3 4">52996</strain>
    </source>
</reference>
<dbReference type="Proteomes" id="UP001311799">
    <property type="component" value="Unassembled WGS sequence"/>
</dbReference>
<dbReference type="InterPro" id="IPR011044">
    <property type="entry name" value="Quino_amine_DH_bsu"/>
</dbReference>